<evidence type="ECO:0000256" key="1">
    <source>
        <dbReference type="SAM" id="Phobius"/>
    </source>
</evidence>
<keyword evidence="1" id="KW-1133">Transmembrane helix</keyword>
<feature type="transmembrane region" description="Helical" evidence="1">
    <location>
        <begin position="33"/>
        <end position="53"/>
    </location>
</feature>
<keyword evidence="1" id="KW-0472">Membrane</keyword>
<feature type="transmembrane region" description="Helical" evidence="1">
    <location>
        <begin position="65"/>
        <end position="84"/>
    </location>
</feature>
<reference evidence="2 3" key="1">
    <citation type="submission" date="2020-08" db="EMBL/GenBank/DDBJ databases">
        <title>Genomic Encyclopedia of Type Strains, Phase IV (KMG-IV): sequencing the most valuable type-strain genomes for metagenomic binning, comparative biology and taxonomic classification.</title>
        <authorList>
            <person name="Goeker M."/>
        </authorList>
    </citation>
    <scope>NUCLEOTIDE SEQUENCE [LARGE SCALE GENOMIC DNA]</scope>
    <source>
        <strain evidence="2 3">DSM 22419</strain>
    </source>
</reference>
<accession>A0ABR6QN57</accession>
<keyword evidence="3" id="KW-1185">Reference proteome</keyword>
<organism evidence="2 3">
    <name type="scientific">Jeotgalicoccus coquinae</name>
    <dbReference type="NCBI Taxonomy" id="709509"/>
    <lineage>
        <taxon>Bacteria</taxon>
        <taxon>Bacillati</taxon>
        <taxon>Bacillota</taxon>
        <taxon>Bacilli</taxon>
        <taxon>Bacillales</taxon>
        <taxon>Staphylococcaceae</taxon>
        <taxon>Jeotgalicoccus</taxon>
    </lineage>
</organism>
<protein>
    <submittedName>
        <fullName evidence="2">Uncharacterized protein</fullName>
    </submittedName>
</protein>
<evidence type="ECO:0000313" key="2">
    <source>
        <dbReference type="EMBL" id="MBB6423033.1"/>
    </source>
</evidence>
<comment type="caution">
    <text evidence="2">The sequence shown here is derived from an EMBL/GenBank/DDBJ whole genome shotgun (WGS) entry which is preliminary data.</text>
</comment>
<dbReference type="RefSeq" id="WP_184282251.1">
    <property type="nucleotide sequence ID" value="NZ_BMCO01000001.1"/>
</dbReference>
<dbReference type="EMBL" id="JACHFF010000001">
    <property type="protein sequence ID" value="MBB6423033.1"/>
    <property type="molecule type" value="Genomic_DNA"/>
</dbReference>
<keyword evidence="1" id="KW-0812">Transmembrane</keyword>
<evidence type="ECO:0000313" key="3">
    <source>
        <dbReference type="Proteomes" id="UP000545588"/>
    </source>
</evidence>
<dbReference type="Proteomes" id="UP000545588">
    <property type="component" value="Unassembled WGS sequence"/>
</dbReference>
<proteinExistence type="predicted"/>
<sequence>MMRILVLILSILNLIYLITTIAANDVGNIYLSPIGLPYYIAIGLAILSVVILLITQTGEGRAKKLSLSAILVNVVGIFLVSILFM</sequence>
<gene>
    <name evidence="2" type="ORF">HNR41_000959</name>
</gene>
<name>A0ABR6QN57_9STAP</name>